<dbReference type="Proteomes" id="UP000005306">
    <property type="component" value="Unassembled WGS sequence"/>
</dbReference>
<dbReference type="HOGENOM" id="CLU_3003852_0_0_5"/>
<dbReference type="AlphaFoldDB" id="Q1UZM3"/>
<evidence type="ECO:0000313" key="3">
    <source>
        <dbReference type="Proteomes" id="UP000005306"/>
    </source>
</evidence>
<name>Q1UZM3_PELU1</name>
<proteinExistence type="predicted"/>
<evidence type="ECO:0000313" key="2">
    <source>
        <dbReference type="EMBL" id="EAS84168.1"/>
    </source>
</evidence>
<protein>
    <recommendedName>
        <fullName evidence="4">Transmembrane protein</fullName>
    </recommendedName>
</protein>
<reference evidence="2 3" key="1">
    <citation type="submission" date="2006-04" db="EMBL/GenBank/DDBJ databases">
        <authorList>
            <person name="Giovannoni S.J."/>
            <person name="Cho J.-C."/>
            <person name="Ferriera S."/>
            <person name="Johnson J."/>
            <person name="Kravitz S."/>
            <person name="Halpern A."/>
            <person name="Remington K."/>
            <person name="Beeson K."/>
            <person name="Tran B."/>
            <person name="Rogers Y.-H."/>
            <person name="Friedman R."/>
            <person name="Venter J.C."/>
        </authorList>
    </citation>
    <scope>NUCLEOTIDE SEQUENCE [LARGE SCALE GENOMIC DNA]</scope>
    <source>
        <strain evidence="2 3">HTCC1002</strain>
    </source>
</reference>
<sequence length="69" mass="8344">MIDQFFLWCVLVLEVIGEVTGMGYELANIVIFVILQPGLIILFFILWRNQKNKNNKFKKIYNQYNERFR</sequence>
<dbReference type="RefSeq" id="WP_006996755.1">
    <property type="nucleotide sequence ID" value="NZ_CH724130.1"/>
</dbReference>
<feature type="transmembrane region" description="Helical" evidence="1">
    <location>
        <begin position="27"/>
        <end position="47"/>
    </location>
</feature>
<evidence type="ECO:0000256" key="1">
    <source>
        <dbReference type="SAM" id="Phobius"/>
    </source>
</evidence>
<evidence type="ECO:0008006" key="4">
    <source>
        <dbReference type="Google" id="ProtNLM"/>
    </source>
</evidence>
<accession>Q1UZM3</accession>
<keyword evidence="1" id="KW-0472">Membrane</keyword>
<comment type="caution">
    <text evidence="2">The sequence shown here is derived from an EMBL/GenBank/DDBJ whole genome shotgun (WGS) entry which is preliminary data.</text>
</comment>
<organism evidence="2 3">
    <name type="scientific">Pelagibacter ubique (strain HTCC1002)</name>
    <dbReference type="NCBI Taxonomy" id="314261"/>
    <lineage>
        <taxon>Bacteria</taxon>
        <taxon>Pseudomonadati</taxon>
        <taxon>Pseudomonadota</taxon>
        <taxon>Alphaproteobacteria</taxon>
        <taxon>Candidatus Pelagibacterales</taxon>
        <taxon>Candidatus Pelagibacteraceae</taxon>
        <taxon>Candidatus Pelagibacter</taxon>
    </lineage>
</organism>
<gene>
    <name evidence="2" type="ORF">PU1002_00560</name>
</gene>
<keyword evidence="1" id="KW-1133">Transmembrane helix</keyword>
<dbReference type="EMBL" id="AAPV01000002">
    <property type="protein sequence ID" value="EAS84168.1"/>
    <property type="molecule type" value="Genomic_DNA"/>
</dbReference>
<keyword evidence="1" id="KW-0812">Transmembrane</keyword>